<dbReference type="InterPro" id="IPR036852">
    <property type="entry name" value="Peptidase_S8/S53_dom_sf"/>
</dbReference>
<dbReference type="PRINTS" id="PR00723">
    <property type="entry name" value="SUBTILISIN"/>
</dbReference>
<dbReference type="CDD" id="cd04848">
    <property type="entry name" value="Peptidases_S8_Autotransporter_serine_protease_like"/>
    <property type="match status" value="1"/>
</dbReference>
<keyword evidence="5 6" id="KW-0720">Serine protease</keyword>
<dbReference type="PROSITE" id="PS00136">
    <property type="entry name" value="SUBTILASE_ASP"/>
    <property type="match status" value="1"/>
</dbReference>
<dbReference type="EMBL" id="SNYR01000002">
    <property type="protein sequence ID" value="TDQ64068.1"/>
    <property type="molecule type" value="Genomic_DNA"/>
</dbReference>
<comment type="caution">
    <text evidence="9">The sequence shown here is derived from an EMBL/GenBank/DDBJ whole genome shotgun (WGS) entry which is preliminary data.</text>
</comment>
<evidence type="ECO:0000256" key="3">
    <source>
        <dbReference type="ARBA" id="ARBA00022729"/>
    </source>
</evidence>
<dbReference type="InterPro" id="IPR034061">
    <property type="entry name" value="Peptidases_S8_Autotransporter"/>
</dbReference>
<dbReference type="SUPFAM" id="SSF52743">
    <property type="entry name" value="Subtilisin-like"/>
    <property type="match status" value="1"/>
</dbReference>
<dbReference type="GO" id="GO:0004252">
    <property type="term" value="F:serine-type endopeptidase activity"/>
    <property type="evidence" value="ECO:0007669"/>
    <property type="project" value="UniProtKB-UniRule"/>
</dbReference>
<protein>
    <submittedName>
        <fullName evidence="9">Subtilase family protein</fullName>
    </submittedName>
</protein>
<feature type="active site" description="Charge relay system" evidence="6">
    <location>
        <position position="110"/>
    </location>
</feature>
<dbReference type="PANTHER" id="PTHR43399:SF4">
    <property type="entry name" value="CELL WALL-ASSOCIATED PROTEASE"/>
    <property type="match status" value="1"/>
</dbReference>
<feature type="active site" description="Charge relay system" evidence="6">
    <location>
        <position position="335"/>
    </location>
</feature>
<dbReference type="InterPro" id="IPR051048">
    <property type="entry name" value="Peptidase_S8/S53_subtilisin"/>
</dbReference>
<dbReference type="InterPro" id="IPR022398">
    <property type="entry name" value="Peptidase_S8_His-AS"/>
</dbReference>
<organism evidence="9 10">
    <name type="scientific">Maritalea mobilis</name>
    <dbReference type="NCBI Taxonomy" id="483324"/>
    <lineage>
        <taxon>Bacteria</taxon>
        <taxon>Pseudomonadati</taxon>
        <taxon>Pseudomonadota</taxon>
        <taxon>Alphaproteobacteria</taxon>
        <taxon>Hyphomicrobiales</taxon>
        <taxon>Devosiaceae</taxon>
        <taxon>Maritalea</taxon>
    </lineage>
</organism>
<evidence type="ECO:0000256" key="4">
    <source>
        <dbReference type="ARBA" id="ARBA00022801"/>
    </source>
</evidence>
<dbReference type="Pfam" id="PF00082">
    <property type="entry name" value="Peptidase_S8"/>
    <property type="match status" value="1"/>
</dbReference>
<evidence type="ECO:0000256" key="2">
    <source>
        <dbReference type="ARBA" id="ARBA00022670"/>
    </source>
</evidence>
<keyword evidence="10" id="KW-1185">Reference proteome</keyword>
<evidence type="ECO:0000256" key="7">
    <source>
        <dbReference type="SAM" id="SignalP"/>
    </source>
</evidence>
<evidence type="ECO:0000259" key="8">
    <source>
        <dbReference type="Pfam" id="PF00082"/>
    </source>
</evidence>
<accession>A0A4R6VKJ6</accession>
<comment type="similarity">
    <text evidence="1 6">Belongs to the peptidase S8 family.</text>
</comment>
<dbReference type="Proteomes" id="UP000295391">
    <property type="component" value="Unassembled WGS sequence"/>
</dbReference>
<dbReference type="PROSITE" id="PS51892">
    <property type="entry name" value="SUBTILASE"/>
    <property type="match status" value="1"/>
</dbReference>
<name>A0A4R6VKJ6_9HYPH</name>
<keyword evidence="3 7" id="KW-0732">Signal</keyword>
<dbReference type="PANTHER" id="PTHR43399">
    <property type="entry name" value="SUBTILISIN-RELATED"/>
    <property type="match status" value="1"/>
</dbReference>
<feature type="chain" id="PRO_5020910125" evidence="7">
    <location>
        <begin position="25"/>
        <end position="773"/>
    </location>
</feature>
<keyword evidence="4 6" id="KW-0378">Hydrolase</keyword>
<evidence type="ECO:0000313" key="9">
    <source>
        <dbReference type="EMBL" id="TDQ64068.1"/>
    </source>
</evidence>
<gene>
    <name evidence="9" type="ORF">ATL17_2079</name>
</gene>
<keyword evidence="2 6" id="KW-0645">Protease</keyword>
<dbReference type="PROSITE" id="PS00137">
    <property type="entry name" value="SUBTILASE_HIS"/>
    <property type="match status" value="1"/>
</dbReference>
<sequence>MALPKQIHRMGLMSSACASILMLAACGPGASGGGTGGSTSTSITAAWATGSAGTENSALATTIANSSEFLAVDRNYVRASTKPHAYRLIKLHNALSTGLTGSGQLVAVVDDGFLTTHEEFSGKIIHEYGIVAPYLGSDHGTHVASIATGNQGTGEIMGVAPEADLHLASFERNGILGLGYATEDAASKGAVVQNNSWGYNYSITNIQSQMSSGKSAAAALATYTTDSTADWQYYINALDEFQKTGVIVFANANTNLGDVDMSAGLPVVAPELAEAWISVSEVEFFIDASTEKILSAKLLSTPCGQAAEFCLVGDGETYAASDNANNAYEGGAGTSYTAPQVAGAVALLAEGFPSLTPGEWRDRLLASADNLFFASNIDGTTDFGGGVTHGYSDIFGHGVMNISAALQPIGDVSVVRGADLSSGTRSSLGDASISTGASYGDGLSRMLREQEMAVFDALNGDFSIRADYFVQEGKNTYQSASVDQLQDKGQSRTSLSLGDETSNVNNVLYFGAQDGLAQLQTDLGLANSLAPNVSVLSFAETATAVYQSHETSFGEYGFYGFSAQHSENLNGSLSGAGASAKFNLGNSSLRLGFNQMVESGAFLGMVGNDAFNTPTLASAQSANLSFNTDLSNGINLFGGAELGRAVGQASGDGFVTNFDGASFSGFHIGVAKADLLQKGDRVTLSLAQPIRADAGTVTMNLPVGRDKDGNIIYDQVTGNLSPSGREIDIAASYFMQPDAFSTLQFDVMYALDAGHVAGERTYGIGASFKRDLN</sequence>
<dbReference type="InterPro" id="IPR000209">
    <property type="entry name" value="Peptidase_S8/S53_dom"/>
</dbReference>
<evidence type="ECO:0000256" key="5">
    <source>
        <dbReference type="ARBA" id="ARBA00022825"/>
    </source>
</evidence>
<dbReference type="GO" id="GO:0006508">
    <property type="term" value="P:proteolysis"/>
    <property type="evidence" value="ECO:0007669"/>
    <property type="project" value="UniProtKB-KW"/>
</dbReference>
<evidence type="ECO:0000256" key="6">
    <source>
        <dbReference type="PROSITE-ProRule" id="PRU01240"/>
    </source>
</evidence>
<proteinExistence type="inferred from homology"/>
<feature type="active site" description="Charge relay system" evidence="6">
    <location>
        <position position="139"/>
    </location>
</feature>
<evidence type="ECO:0000313" key="10">
    <source>
        <dbReference type="Proteomes" id="UP000295391"/>
    </source>
</evidence>
<dbReference type="InterPro" id="IPR023827">
    <property type="entry name" value="Peptidase_S8_Asp-AS"/>
</dbReference>
<dbReference type="PROSITE" id="PS51257">
    <property type="entry name" value="PROKAR_LIPOPROTEIN"/>
    <property type="match status" value="1"/>
</dbReference>
<feature type="signal peptide" evidence="7">
    <location>
        <begin position="1"/>
        <end position="24"/>
    </location>
</feature>
<reference evidence="9 10" key="1">
    <citation type="submission" date="2019-03" db="EMBL/GenBank/DDBJ databases">
        <title>Genomic Encyclopedia of Type Strains, Phase III (KMG-III): the genomes of soil and plant-associated and newly described type strains.</title>
        <authorList>
            <person name="Whitman W."/>
        </authorList>
    </citation>
    <scope>NUCLEOTIDE SEQUENCE [LARGE SCALE GENOMIC DNA]</scope>
    <source>
        <strain evidence="9 10">CGMCC 1.7002</strain>
    </source>
</reference>
<dbReference type="Gene3D" id="3.40.50.200">
    <property type="entry name" value="Peptidase S8/S53 domain"/>
    <property type="match status" value="1"/>
</dbReference>
<evidence type="ECO:0000256" key="1">
    <source>
        <dbReference type="ARBA" id="ARBA00011073"/>
    </source>
</evidence>
<dbReference type="InterPro" id="IPR015500">
    <property type="entry name" value="Peptidase_S8_subtilisin-rel"/>
</dbReference>
<dbReference type="AlphaFoldDB" id="A0A4R6VKJ6"/>
<feature type="domain" description="Peptidase S8/S53" evidence="8">
    <location>
        <begin position="101"/>
        <end position="380"/>
    </location>
</feature>